<evidence type="ECO:0000313" key="2">
    <source>
        <dbReference type="Proteomes" id="UP000789920"/>
    </source>
</evidence>
<sequence>LVIENLDQDSISLRPVYNLIELGLEEYEDNELVLDTVHDLMQFFEQSNCTCRRASNRKDLRTCYEKVGFKRFFERYFQVRALEKSELELFLKAQLMAFEISDDKVEVHQKHYYRYCYNYSLPLCKPAFLKLYMINEYFLSAMQEHLKNEGITERIHGNTGHVPKIKSKVFLDSSITFPVKHFLEQYGTINGLPSLMRYKNKSEPFIYLSTGSTYVSVYDEFKKYFYSENNQDEKIISYSTFRKLWQETIPHFKFQSPASDLCEVCEAFKAKLLVAKSDKDKYDQIKI</sequence>
<evidence type="ECO:0000313" key="1">
    <source>
        <dbReference type="EMBL" id="CAG8795005.1"/>
    </source>
</evidence>
<protein>
    <submittedName>
        <fullName evidence="1">1082_t:CDS:1</fullName>
    </submittedName>
</protein>
<keyword evidence="2" id="KW-1185">Reference proteome</keyword>
<accession>A0ACA9RJ86</accession>
<name>A0ACA9RJ86_9GLOM</name>
<comment type="caution">
    <text evidence="1">The sequence shown here is derived from an EMBL/GenBank/DDBJ whole genome shotgun (WGS) entry which is preliminary data.</text>
</comment>
<dbReference type="EMBL" id="CAJVQC010055104">
    <property type="protein sequence ID" value="CAG8795005.1"/>
    <property type="molecule type" value="Genomic_DNA"/>
</dbReference>
<feature type="non-terminal residue" evidence="1">
    <location>
        <position position="1"/>
    </location>
</feature>
<dbReference type="Proteomes" id="UP000789920">
    <property type="component" value="Unassembled WGS sequence"/>
</dbReference>
<reference evidence="1" key="1">
    <citation type="submission" date="2021-06" db="EMBL/GenBank/DDBJ databases">
        <authorList>
            <person name="Kallberg Y."/>
            <person name="Tangrot J."/>
            <person name="Rosling A."/>
        </authorList>
    </citation>
    <scope>NUCLEOTIDE SEQUENCE</scope>
    <source>
        <strain evidence="1">MA461A</strain>
    </source>
</reference>
<gene>
    <name evidence="1" type="ORF">RPERSI_LOCUS19878</name>
</gene>
<organism evidence="1 2">
    <name type="scientific">Racocetra persica</name>
    <dbReference type="NCBI Taxonomy" id="160502"/>
    <lineage>
        <taxon>Eukaryota</taxon>
        <taxon>Fungi</taxon>
        <taxon>Fungi incertae sedis</taxon>
        <taxon>Mucoromycota</taxon>
        <taxon>Glomeromycotina</taxon>
        <taxon>Glomeromycetes</taxon>
        <taxon>Diversisporales</taxon>
        <taxon>Gigasporaceae</taxon>
        <taxon>Racocetra</taxon>
    </lineage>
</organism>
<proteinExistence type="predicted"/>